<sequence length="791" mass="88589">MCKAGTRYSAAFTESDPKFSLQQMDRLEVETEAPAVKALGSLFKLTEVYLWDDGWPETPEPGRSKSRQAVSDASADIVSTACDLSFLREDVELVAQMNELGLPLSFQTNKEKRNGMTRKNRKATRLKHSHCHKETKDEVVEVSKASEMEMVFPSVFNDTTSNSLCCMSILGENESSQYDVAVDVNESKGPIGEAEDSARNCRSSDVTVKKQVGGGISGLMSSDDRCCDIVQDGDNMSQDDLKLVVSTILNAGSPGCYWTNVETRDCDKKIGGDFMENDCFELSSVDVCDEEGEKFCKNNCTGLPLVPKSVVHSSSYEVANHHEIGSYNCMDDFGDWKVYWDSFYMRNYFYNIKTLLSTWDPPPGIEHPAFVDVTDNSEDMTIEATAMKVRPSISYVHSALTDLCVSENNLWSFQESLDGSRQAVQLLDKLPVEIHATNDPMPSITVPTISGTDHLNEILVINKSCSDSLCLPSDNEEHGHGLENKVKELHMDELNTHMLYKYDSTFKVSDDTSLTTALGEAVSESGAIYPGPVDPVMDKLDVQLDPSRTKQKKKARRRAQRKLADENEDLQFQGLIEEFPANISKYWCQRYLLFSRFDDGIRMDEEGWFSVTPEPIARHHAVRCGCGIIVDCFTGVGGNAIQFARRSKHVIAIDIDPKKIDYAYHNATIYGVVDQIDFIVGNFFTLAPTLKADTVFLSPPWGGPDYVKVKKYNIQTMLQPHDGYFLFDRAKEIASRVVMFLPRNVDLNQLAELALFTLPSWSLEVEKNFLNGKLKGITAYFNSTALRNKKQ</sequence>
<gene>
    <name evidence="1" type="ORF">OWV82_024938</name>
</gene>
<evidence type="ECO:0000313" key="1">
    <source>
        <dbReference type="EMBL" id="KAJ4701745.1"/>
    </source>
</evidence>
<proteinExistence type="predicted"/>
<accession>A0ACC1WV09</accession>
<keyword evidence="2" id="KW-1185">Reference proteome</keyword>
<protein>
    <submittedName>
        <fullName evidence="1">Trimethylguanosine synthase</fullName>
    </submittedName>
</protein>
<reference evidence="1 2" key="1">
    <citation type="journal article" date="2023" name="Science">
        <title>Complex scaffold remodeling in plant triterpene biosynthesis.</title>
        <authorList>
            <person name="De La Pena R."/>
            <person name="Hodgson H."/>
            <person name="Liu J.C."/>
            <person name="Stephenson M.J."/>
            <person name="Martin A.C."/>
            <person name="Owen C."/>
            <person name="Harkess A."/>
            <person name="Leebens-Mack J."/>
            <person name="Jimenez L.E."/>
            <person name="Osbourn A."/>
            <person name="Sattely E.S."/>
        </authorList>
    </citation>
    <scope>NUCLEOTIDE SEQUENCE [LARGE SCALE GENOMIC DNA]</scope>
    <source>
        <strain evidence="2">cv. JPN11</strain>
        <tissue evidence="1">Leaf</tissue>
    </source>
</reference>
<organism evidence="1 2">
    <name type="scientific">Melia azedarach</name>
    <name type="common">Chinaberry tree</name>
    <dbReference type="NCBI Taxonomy" id="155640"/>
    <lineage>
        <taxon>Eukaryota</taxon>
        <taxon>Viridiplantae</taxon>
        <taxon>Streptophyta</taxon>
        <taxon>Embryophyta</taxon>
        <taxon>Tracheophyta</taxon>
        <taxon>Spermatophyta</taxon>
        <taxon>Magnoliopsida</taxon>
        <taxon>eudicotyledons</taxon>
        <taxon>Gunneridae</taxon>
        <taxon>Pentapetalae</taxon>
        <taxon>rosids</taxon>
        <taxon>malvids</taxon>
        <taxon>Sapindales</taxon>
        <taxon>Meliaceae</taxon>
        <taxon>Melia</taxon>
    </lineage>
</organism>
<dbReference type="Proteomes" id="UP001164539">
    <property type="component" value="Chromosome 14"/>
</dbReference>
<comment type="caution">
    <text evidence="1">The sequence shown here is derived from an EMBL/GenBank/DDBJ whole genome shotgun (WGS) entry which is preliminary data.</text>
</comment>
<dbReference type="EMBL" id="CM051407">
    <property type="protein sequence ID" value="KAJ4701745.1"/>
    <property type="molecule type" value="Genomic_DNA"/>
</dbReference>
<name>A0ACC1WV09_MELAZ</name>
<evidence type="ECO:0000313" key="2">
    <source>
        <dbReference type="Proteomes" id="UP001164539"/>
    </source>
</evidence>